<feature type="region of interest" description="Disordered" evidence="1">
    <location>
        <begin position="19"/>
        <end position="40"/>
    </location>
</feature>
<reference evidence="2 3" key="1">
    <citation type="submission" date="2019-08" db="EMBL/GenBank/DDBJ databases">
        <title>Draft genome sequences of two oriental melons (Cucumis melo L. var makuwa).</title>
        <authorList>
            <person name="Kwon S.-Y."/>
        </authorList>
    </citation>
    <scope>NUCLEOTIDE SEQUENCE [LARGE SCALE GENOMIC DNA]</scope>
    <source>
        <strain evidence="3">cv. SW 3</strain>
        <tissue evidence="2">Leaf</tissue>
    </source>
</reference>
<protein>
    <recommendedName>
        <fullName evidence="4">Gag/pol protein</fullName>
    </recommendedName>
</protein>
<evidence type="ECO:0000313" key="3">
    <source>
        <dbReference type="Proteomes" id="UP000321393"/>
    </source>
</evidence>
<evidence type="ECO:0000256" key="1">
    <source>
        <dbReference type="SAM" id="MobiDB-lite"/>
    </source>
</evidence>
<proteinExistence type="predicted"/>
<name>A0A5A7U2X5_CUCMM</name>
<organism evidence="2 3">
    <name type="scientific">Cucumis melo var. makuwa</name>
    <name type="common">Oriental melon</name>
    <dbReference type="NCBI Taxonomy" id="1194695"/>
    <lineage>
        <taxon>Eukaryota</taxon>
        <taxon>Viridiplantae</taxon>
        <taxon>Streptophyta</taxon>
        <taxon>Embryophyta</taxon>
        <taxon>Tracheophyta</taxon>
        <taxon>Spermatophyta</taxon>
        <taxon>Magnoliopsida</taxon>
        <taxon>eudicotyledons</taxon>
        <taxon>Gunneridae</taxon>
        <taxon>Pentapetalae</taxon>
        <taxon>rosids</taxon>
        <taxon>fabids</taxon>
        <taxon>Cucurbitales</taxon>
        <taxon>Cucurbitaceae</taxon>
        <taxon>Benincaseae</taxon>
        <taxon>Cucumis</taxon>
    </lineage>
</organism>
<sequence length="128" mass="14781">MVTTCQIMDSLQEMFKKIQKNKGGNKKHPAAASKGKRKAKVADKGKSFLYNVNERCKRNCPKYLVEKKNEKEDDHSRYGYLNLMKHKFEGLEKFKEYKVEVENLLIEIAILILNNVPSKSVSETPFAL</sequence>
<evidence type="ECO:0008006" key="4">
    <source>
        <dbReference type="Google" id="ProtNLM"/>
    </source>
</evidence>
<dbReference type="AlphaFoldDB" id="A0A5A7U2X5"/>
<comment type="caution">
    <text evidence="2">The sequence shown here is derived from an EMBL/GenBank/DDBJ whole genome shotgun (WGS) entry which is preliminary data.</text>
</comment>
<dbReference type="EMBL" id="SSTE01013041">
    <property type="protein sequence ID" value="KAA0047789.1"/>
    <property type="molecule type" value="Genomic_DNA"/>
</dbReference>
<feature type="compositionally biased region" description="Basic residues" evidence="1">
    <location>
        <begin position="19"/>
        <end position="39"/>
    </location>
</feature>
<evidence type="ECO:0000313" key="2">
    <source>
        <dbReference type="EMBL" id="KAA0047789.1"/>
    </source>
</evidence>
<dbReference type="Proteomes" id="UP000321393">
    <property type="component" value="Unassembled WGS sequence"/>
</dbReference>
<accession>A0A5A7U2X5</accession>
<gene>
    <name evidence="2" type="ORF">E6C27_scaffold133G00280</name>
</gene>